<dbReference type="Proteomes" id="UP001185331">
    <property type="component" value="Unassembled WGS sequence"/>
</dbReference>
<feature type="region of interest" description="Disordered" evidence="1">
    <location>
        <begin position="119"/>
        <end position="138"/>
    </location>
</feature>
<proteinExistence type="predicted"/>
<gene>
    <name evidence="2" type="ORF">J2Y00_001870</name>
</gene>
<evidence type="ECO:0000256" key="1">
    <source>
        <dbReference type="SAM" id="MobiDB-lite"/>
    </source>
</evidence>
<sequence>MSRQMMVREEGRRRRARRLVSLGLQPDPVLEALRRPSRRAQPRVTVVTLAWAVPEAEARAACAACPGAELRRTSDLLSPPPAGEGSWAALVTRRGAAFREAAMTWALEEEDARWRLGVARQRQDRPQRRASRTRYERRAQRRAGRRLLVRTLRGEEAAAELLGTEGHLGR</sequence>
<dbReference type="RefSeq" id="WP_309854678.1">
    <property type="nucleotide sequence ID" value="NZ_JAVDQJ010000005.1"/>
</dbReference>
<name>A0AAE3XBA4_9DEIO</name>
<dbReference type="AlphaFoldDB" id="A0AAE3XBA4"/>
<evidence type="ECO:0000313" key="2">
    <source>
        <dbReference type="EMBL" id="MDR6218307.1"/>
    </source>
</evidence>
<reference evidence="2" key="1">
    <citation type="submission" date="2023-07" db="EMBL/GenBank/DDBJ databases">
        <title>Sorghum-associated microbial communities from plants grown in Nebraska, USA.</title>
        <authorList>
            <person name="Schachtman D."/>
        </authorList>
    </citation>
    <scope>NUCLEOTIDE SEQUENCE</scope>
    <source>
        <strain evidence="2">BE330</strain>
    </source>
</reference>
<comment type="caution">
    <text evidence="2">The sequence shown here is derived from an EMBL/GenBank/DDBJ whole genome shotgun (WGS) entry which is preliminary data.</text>
</comment>
<evidence type="ECO:0000313" key="3">
    <source>
        <dbReference type="Proteomes" id="UP001185331"/>
    </source>
</evidence>
<feature type="compositionally biased region" description="Basic and acidic residues" evidence="1">
    <location>
        <begin position="121"/>
        <end position="138"/>
    </location>
</feature>
<accession>A0AAE3XBA4</accession>
<protein>
    <submittedName>
        <fullName evidence="2">Uncharacterized protein</fullName>
    </submittedName>
</protein>
<organism evidence="2 3">
    <name type="scientific">Deinococcus soli</name>
    <name type="common">ex Cha et al. 2016</name>
    <dbReference type="NCBI Taxonomy" id="1309411"/>
    <lineage>
        <taxon>Bacteria</taxon>
        <taxon>Thermotogati</taxon>
        <taxon>Deinococcota</taxon>
        <taxon>Deinococci</taxon>
        <taxon>Deinococcales</taxon>
        <taxon>Deinococcaceae</taxon>
        <taxon>Deinococcus</taxon>
    </lineage>
</organism>
<dbReference type="EMBL" id="JAVDQK010000004">
    <property type="protein sequence ID" value="MDR6218307.1"/>
    <property type="molecule type" value="Genomic_DNA"/>
</dbReference>